<keyword evidence="1" id="KW-0812">Transmembrane</keyword>
<name>A0ABD5ZPN3_9EURY</name>
<feature type="transmembrane region" description="Helical" evidence="1">
    <location>
        <begin position="12"/>
        <end position="37"/>
    </location>
</feature>
<dbReference type="AlphaFoldDB" id="A0ABD5ZPN3"/>
<dbReference type="GeneID" id="79267255"/>
<keyword evidence="1" id="KW-1133">Transmembrane helix</keyword>
<sequence length="463" mass="49457">MELIDDKGNLFGVINVVDALVVLFVLAAVVAGAALVFQPDSGPETATTNVTLDLGTQPTYIVSAINAGDTYNATQNSRLTLTDVYLTPQGDRTRVIVRAEVQAPTDDGISYANAPLRLGRTLTIATNRYQVRGQLRDVGRNDTLTRESTTVVIRDRIGAADARELAAGDEIRLAGRTVATIEDVAVYATGNPTQRDVFVEATLETYRSQDERRFGGTPLHRGQTVTLPTAEYTLNGQIERVDGGLALDSADVVIETTVDAETAQRLAAGDTATVAGYDTAEVASVTAYATRDPDRVRVVVGLSLRTLAYGERERFGTTPIQRGAGVTVDTGQYTLSGRIERTGTLEPAGTATTRTVTLRMSEVREDMADAIEPGMTERANGETVARVTAVDTQPSLIITTGENGSVNVVDHPFNREVEITTALRVRETTTGPRFKGEPLRQGSTVVIDLGTIVIEAEVVSVSG</sequence>
<protein>
    <submittedName>
        <fullName evidence="2">DUF4330 family protein</fullName>
    </submittedName>
</protein>
<dbReference type="Pfam" id="PF14221">
    <property type="entry name" value="DUF4330"/>
    <property type="match status" value="2"/>
</dbReference>
<dbReference type="InterPro" id="IPR025480">
    <property type="entry name" value="DUF4330"/>
</dbReference>
<gene>
    <name evidence="2" type="ORF">ACFQJ4_09565</name>
</gene>
<dbReference type="Proteomes" id="UP001596398">
    <property type="component" value="Unassembled WGS sequence"/>
</dbReference>
<comment type="caution">
    <text evidence="2">The sequence shown here is derived from an EMBL/GenBank/DDBJ whole genome shotgun (WGS) entry which is preliminary data.</text>
</comment>
<evidence type="ECO:0000313" key="3">
    <source>
        <dbReference type="Proteomes" id="UP001596398"/>
    </source>
</evidence>
<accession>A0ABD5ZPN3</accession>
<proteinExistence type="predicted"/>
<dbReference type="EMBL" id="JBHTAP010000001">
    <property type="protein sequence ID" value="MFC7235559.1"/>
    <property type="molecule type" value="Genomic_DNA"/>
</dbReference>
<dbReference type="RefSeq" id="WP_276233695.1">
    <property type="nucleotide sequence ID" value="NZ_CP119802.1"/>
</dbReference>
<keyword evidence="1" id="KW-0472">Membrane</keyword>
<evidence type="ECO:0000313" key="2">
    <source>
        <dbReference type="EMBL" id="MFC7235559.1"/>
    </source>
</evidence>
<organism evidence="2 3">
    <name type="scientific">Halosegnis marinus</name>
    <dbReference type="NCBI Taxonomy" id="3034023"/>
    <lineage>
        <taxon>Archaea</taxon>
        <taxon>Methanobacteriati</taxon>
        <taxon>Methanobacteriota</taxon>
        <taxon>Stenosarchaea group</taxon>
        <taxon>Halobacteria</taxon>
        <taxon>Halobacteriales</taxon>
        <taxon>Natronomonadaceae</taxon>
        <taxon>Halosegnis</taxon>
    </lineage>
</organism>
<keyword evidence="3" id="KW-1185">Reference proteome</keyword>
<reference evidence="2 3" key="1">
    <citation type="journal article" date="2019" name="Int. J. Syst. Evol. Microbiol.">
        <title>The Global Catalogue of Microorganisms (GCM) 10K type strain sequencing project: providing services to taxonomists for standard genome sequencing and annotation.</title>
        <authorList>
            <consortium name="The Broad Institute Genomics Platform"/>
            <consortium name="The Broad Institute Genome Sequencing Center for Infectious Disease"/>
            <person name="Wu L."/>
            <person name="Ma J."/>
        </authorList>
    </citation>
    <scope>NUCLEOTIDE SEQUENCE [LARGE SCALE GENOMIC DNA]</scope>
    <source>
        <strain evidence="2 3">DT85</strain>
    </source>
</reference>
<evidence type="ECO:0000256" key="1">
    <source>
        <dbReference type="SAM" id="Phobius"/>
    </source>
</evidence>